<evidence type="ECO:0000313" key="3">
    <source>
        <dbReference type="Proteomes" id="UP000750502"/>
    </source>
</evidence>
<evidence type="ECO:0000313" key="2">
    <source>
        <dbReference type="EMBL" id="KAG5766759.1"/>
    </source>
</evidence>
<accession>A0A9P7HUI9</accession>
<dbReference type="EMBL" id="JADFTT010000144">
    <property type="protein sequence ID" value="KAG5766759.1"/>
    <property type="molecule type" value="Genomic_DNA"/>
</dbReference>
<dbReference type="OrthoDB" id="3521097at2759"/>
<organism evidence="2 3">
    <name type="scientific">Fusarium xylarioides</name>
    <dbReference type="NCBI Taxonomy" id="221167"/>
    <lineage>
        <taxon>Eukaryota</taxon>
        <taxon>Fungi</taxon>
        <taxon>Dikarya</taxon>
        <taxon>Ascomycota</taxon>
        <taxon>Pezizomycotina</taxon>
        <taxon>Sordariomycetes</taxon>
        <taxon>Hypocreomycetidae</taxon>
        <taxon>Hypocreales</taxon>
        <taxon>Nectriaceae</taxon>
        <taxon>Fusarium</taxon>
        <taxon>Fusarium fujikuroi species complex</taxon>
    </lineage>
</organism>
<reference evidence="2" key="2">
    <citation type="submission" date="2020-10" db="EMBL/GenBank/DDBJ databases">
        <authorList>
            <person name="Peck L.D."/>
            <person name="Nowell R.W."/>
            <person name="Flood J."/>
            <person name="Ryan M.J."/>
            <person name="Barraclough T.G."/>
        </authorList>
    </citation>
    <scope>NUCLEOTIDE SEQUENCE</scope>
    <source>
        <strain evidence="2">IMI 127659i</strain>
    </source>
</reference>
<name>A0A9P7HUI9_9HYPO</name>
<comment type="caution">
    <text evidence="2">The sequence shown here is derived from an EMBL/GenBank/DDBJ whole genome shotgun (WGS) entry which is preliminary data.</text>
</comment>
<proteinExistence type="predicted"/>
<reference evidence="2" key="1">
    <citation type="journal article" date="2020" name="bioRxiv">
        <title>Historical genomics reveals the evolutionary mechanisms behind multiple outbreaks of the host-specific coffee wilt pathogen Fusarium xylarioides.</title>
        <authorList>
            <person name="Peck D."/>
            <person name="Nowell R.W."/>
            <person name="Flood J."/>
            <person name="Ryan M.J."/>
            <person name="Barraclough T.G."/>
        </authorList>
    </citation>
    <scope>NUCLEOTIDE SEQUENCE</scope>
    <source>
        <strain evidence="2">IMI 127659i</strain>
    </source>
</reference>
<keyword evidence="3" id="KW-1185">Reference proteome</keyword>
<evidence type="ECO:0000256" key="1">
    <source>
        <dbReference type="SAM" id="MobiDB-lite"/>
    </source>
</evidence>
<dbReference type="AlphaFoldDB" id="A0A9P7HUI9"/>
<feature type="region of interest" description="Disordered" evidence="1">
    <location>
        <begin position="1"/>
        <end position="41"/>
    </location>
</feature>
<gene>
    <name evidence="2" type="ORF">H9Q72_005187</name>
</gene>
<protein>
    <submittedName>
        <fullName evidence="2">Uncharacterized protein</fullName>
    </submittedName>
</protein>
<sequence>MEQLLSGFQALSDERSNDMETEETEKASTCGGVDSMPVTPKDMEFDFDFNVPLHRSPSPEITNSYASKDITQMQESSSVISTGLSDFTTSERNKEEDSLMGYQSTKHLIPDAQVKLSWPPNTAIDTPETIESSETACATIDTEPAGKSLNCLTHVLEDRKDPDPYEYVDAWECVNCGFEYIFRPRGASSDMLCFNTPCLGQLPSYYNSVYKARVIRGG</sequence>
<dbReference type="Proteomes" id="UP000750502">
    <property type="component" value="Unassembled WGS sequence"/>
</dbReference>